<sequence length="253" mass="28477">MGAYVSKEDINQKFLRSLPPSWSQIALIMRNKPDIDEIDIDDLYNNLRVYEDEMKKSSTFLSNNSTWAFLSFENTNSTNEVSTASGDFRVSTCWNRAFLLENVDLEGVKEEDLNREKWQEHLEPVNYALMAISSSSSSSSSDSEACSFMLCDLDFEPLSLSLSSLPSCDLMSLTNMLILLHYLESFISEFAENSNSNSCRDVAVLTARGTTFGTSFELAVHCCGLEFRVLNGYDQKSFDEERGLNCVVQTSLP</sequence>
<dbReference type="EMBL" id="BQNB010009900">
    <property type="protein sequence ID" value="GJS69960.1"/>
    <property type="molecule type" value="Genomic_DNA"/>
</dbReference>
<reference evidence="1" key="1">
    <citation type="journal article" date="2022" name="Int. J. Mol. Sci.">
        <title>Draft Genome of Tanacetum Coccineum: Genomic Comparison of Closely Related Tanacetum-Family Plants.</title>
        <authorList>
            <person name="Yamashiro T."/>
            <person name="Shiraishi A."/>
            <person name="Nakayama K."/>
            <person name="Satake H."/>
        </authorList>
    </citation>
    <scope>NUCLEOTIDE SEQUENCE</scope>
</reference>
<proteinExistence type="predicted"/>
<accession>A0ABQ4XX22</accession>
<organism evidence="1 2">
    <name type="scientific">Tanacetum coccineum</name>
    <dbReference type="NCBI Taxonomy" id="301880"/>
    <lineage>
        <taxon>Eukaryota</taxon>
        <taxon>Viridiplantae</taxon>
        <taxon>Streptophyta</taxon>
        <taxon>Embryophyta</taxon>
        <taxon>Tracheophyta</taxon>
        <taxon>Spermatophyta</taxon>
        <taxon>Magnoliopsida</taxon>
        <taxon>eudicotyledons</taxon>
        <taxon>Gunneridae</taxon>
        <taxon>Pentapetalae</taxon>
        <taxon>asterids</taxon>
        <taxon>campanulids</taxon>
        <taxon>Asterales</taxon>
        <taxon>Asteraceae</taxon>
        <taxon>Asteroideae</taxon>
        <taxon>Anthemideae</taxon>
        <taxon>Anthemidinae</taxon>
        <taxon>Tanacetum</taxon>
    </lineage>
</organism>
<evidence type="ECO:0000313" key="2">
    <source>
        <dbReference type="Proteomes" id="UP001151760"/>
    </source>
</evidence>
<gene>
    <name evidence="1" type="ORF">Tco_0702801</name>
</gene>
<evidence type="ECO:0000313" key="1">
    <source>
        <dbReference type="EMBL" id="GJS69960.1"/>
    </source>
</evidence>
<keyword evidence="2" id="KW-1185">Reference proteome</keyword>
<comment type="caution">
    <text evidence="1">The sequence shown here is derived from an EMBL/GenBank/DDBJ whole genome shotgun (WGS) entry which is preliminary data.</text>
</comment>
<dbReference type="Proteomes" id="UP001151760">
    <property type="component" value="Unassembled WGS sequence"/>
</dbReference>
<reference evidence="1" key="2">
    <citation type="submission" date="2022-01" db="EMBL/GenBank/DDBJ databases">
        <authorList>
            <person name="Yamashiro T."/>
            <person name="Shiraishi A."/>
            <person name="Satake H."/>
            <person name="Nakayama K."/>
        </authorList>
    </citation>
    <scope>NUCLEOTIDE SEQUENCE</scope>
</reference>
<name>A0ABQ4XX22_9ASTR</name>
<protein>
    <submittedName>
        <fullName evidence="1">Uncharacterized protein</fullName>
    </submittedName>
</protein>